<evidence type="ECO:0000313" key="3">
    <source>
        <dbReference type="Proteomes" id="UP000319004"/>
    </source>
</evidence>
<sequence length="963" mass="107948">MPTTVDKIRRALEKRDGINEDEMRVLADSFRTKVQEVNQRLDDAVMLLRKGLRSEAIQRVEMTPNALDAAAELEFPEWDEWNEILQFMGIPLPPKLNQDYVAQINEAIIESLPLDALLRRHRRLAIAKAPLAVRLRTLRQIARVDSANSVWQDDVEEWEKVRLSQIDHELKHALEQEDSRYLYQLNQELTSGNWRVAPSSRLIDQCSFAAEAHVRQSQETELAVLAPQINAAFENRDESLARTLRSQWQSVRAKYKVSVPGHLESSVAAAMQWLEDLDRQAVMESERQMAVANLESTLASASPIEDVKKAYDQASRFGEPLPEDLTQRVEALAKQPAKQAQRKMILIGAGLAAVVLVGIVGVGMFIASSGKKTAQQESVDQMTRFVEAEQYDAAMDFYNSVLASDPDLARLPTMVAMQATAKKAIEKEASRQELFDKLIAQASNDDPALIDEILLPQLDELAATPGEQARVDDLRKRKAAYRAGEAMRQSDEMIGKVAELQRQFAELSSRGDSTANRQAIGQLLSSIVRLPNQFPLGSDQARAKQETLRSQVDSTLKRMKDESMVSQQRDAAIDSLLNSRSLEVYSDRLRDYSTQSVSRTNFIEFRTVIDEEDHWLNVERTNAWLDNLESKLKNGVTSTEAAALIESAERIQSIASPNPVLQAMPRFAQVMKEIVGRRVILDGAFGLIAKHPLSRLGTLRIPDSESPTGTTSHLIYKTFAEQNADRMARAGSIGVDVVSDPLGGVRNRAFQGPLPKLVDEPSQSVSQVVAQKSKQAIGFDTKWELTFLLQVSEVMKRPELDGVIKEWLIYYLLDAATRGSQQLKEMIPLTMRTLVRRSTVREQWYQSRPTDPELNAEVKRVIATELPIAYRRLANPLSDYENVAAERLKWVGFLTKSSGGQIEYHLRGSTPEYDGTLYVAAASREGDAETSIFPVGKLQQGHVQLTPNPVHQVPGRPLFLFPN</sequence>
<evidence type="ECO:0000256" key="1">
    <source>
        <dbReference type="SAM" id="Phobius"/>
    </source>
</evidence>
<dbReference type="KEGG" id="snep:Enr13x_29780"/>
<keyword evidence="3" id="KW-1185">Reference proteome</keyword>
<feature type="transmembrane region" description="Helical" evidence="1">
    <location>
        <begin position="344"/>
        <end position="367"/>
    </location>
</feature>
<reference evidence="2 3" key="1">
    <citation type="submission" date="2019-03" db="EMBL/GenBank/DDBJ databases">
        <title>Deep-cultivation of Planctomycetes and their phenomic and genomic characterization uncovers novel biology.</title>
        <authorList>
            <person name="Wiegand S."/>
            <person name="Jogler M."/>
            <person name="Boedeker C."/>
            <person name="Pinto D."/>
            <person name="Vollmers J."/>
            <person name="Rivas-Marin E."/>
            <person name="Kohn T."/>
            <person name="Peeters S.H."/>
            <person name="Heuer A."/>
            <person name="Rast P."/>
            <person name="Oberbeckmann S."/>
            <person name="Bunk B."/>
            <person name="Jeske O."/>
            <person name="Meyerdierks A."/>
            <person name="Storesund J.E."/>
            <person name="Kallscheuer N."/>
            <person name="Luecker S."/>
            <person name="Lage O.M."/>
            <person name="Pohl T."/>
            <person name="Merkel B.J."/>
            <person name="Hornburger P."/>
            <person name="Mueller R.-W."/>
            <person name="Bruemmer F."/>
            <person name="Labrenz M."/>
            <person name="Spormann A.M."/>
            <person name="Op den Camp H."/>
            <person name="Overmann J."/>
            <person name="Amann R."/>
            <person name="Jetten M.S.M."/>
            <person name="Mascher T."/>
            <person name="Medema M.H."/>
            <person name="Devos D.P."/>
            <person name="Kaster A.-K."/>
            <person name="Ovreas L."/>
            <person name="Rohde M."/>
            <person name="Galperin M.Y."/>
            <person name="Jogler C."/>
        </authorList>
    </citation>
    <scope>NUCLEOTIDE SEQUENCE [LARGE SCALE GENOMIC DNA]</scope>
    <source>
        <strain evidence="2 3">Enr13</strain>
    </source>
</reference>
<keyword evidence="1" id="KW-0812">Transmembrane</keyword>
<keyword evidence="1" id="KW-1133">Transmembrane helix</keyword>
<dbReference type="EMBL" id="CP037423">
    <property type="protein sequence ID" value="QDV43124.1"/>
    <property type="molecule type" value="Genomic_DNA"/>
</dbReference>
<protein>
    <submittedName>
        <fullName evidence="2">Uncharacterized protein</fullName>
    </submittedName>
</protein>
<accession>A0A518HQJ7</accession>
<dbReference type="RefSeq" id="WP_145386993.1">
    <property type="nucleotide sequence ID" value="NZ_CP037423.1"/>
</dbReference>
<gene>
    <name evidence="2" type="ORF">Enr13x_29780</name>
</gene>
<name>A0A518HQJ7_9BACT</name>
<dbReference type="AlphaFoldDB" id="A0A518HQJ7"/>
<dbReference type="OrthoDB" id="261911at2"/>
<proteinExistence type="predicted"/>
<organism evidence="2 3">
    <name type="scientific">Stieleria neptunia</name>
    <dbReference type="NCBI Taxonomy" id="2527979"/>
    <lineage>
        <taxon>Bacteria</taxon>
        <taxon>Pseudomonadati</taxon>
        <taxon>Planctomycetota</taxon>
        <taxon>Planctomycetia</taxon>
        <taxon>Pirellulales</taxon>
        <taxon>Pirellulaceae</taxon>
        <taxon>Stieleria</taxon>
    </lineage>
</organism>
<keyword evidence="1" id="KW-0472">Membrane</keyword>
<dbReference type="Proteomes" id="UP000319004">
    <property type="component" value="Chromosome"/>
</dbReference>
<evidence type="ECO:0000313" key="2">
    <source>
        <dbReference type="EMBL" id="QDV43124.1"/>
    </source>
</evidence>